<keyword evidence="6" id="KW-1185">Reference proteome</keyword>
<reference evidence="5 6" key="1">
    <citation type="submission" date="2012-06" db="EMBL/GenBank/DDBJ databases">
        <title>Complete sequence of Sulfurospirillum barnesii SES-3.</title>
        <authorList>
            <consortium name="US DOE Joint Genome Institute"/>
            <person name="Lucas S."/>
            <person name="Han J."/>
            <person name="Lapidus A."/>
            <person name="Cheng J.-F."/>
            <person name="Goodwin L."/>
            <person name="Pitluck S."/>
            <person name="Peters L."/>
            <person name="Ovchinnikova G."/>
            <person name="Lu M."/>
            <person name="Detter J.C."/>
            <person name="Han C."/>
            <person name="Tapia R."/>
            <person name="Land M."/>
            <person name="Hauser L."/>
            <person name="Kyrpides N."/>
            <person name="Ivanova N."/>
            <person name="Pagani I."/>
            <person name="Stolz J."/>
            <person name="Arkin A."/>
            <person name="Dehal P."/>
            <person name="Oremland R."/>
            <person name="Saltikov C."/>
            <person name="Basu P."/>
            <person name="Hollibaugh J."/>
            <person name="Newman D."/>
            <person name="Stolyar S."/>
            <person name="Hazen T."/>
            <person name="Woyke T."/>
        </authorList>
    </citation>
    <scope>NUCLEOTIDE SEQUENCE [LARGE SCALE GENOMIC DNA]</scope>
    <source>
        <strain evidence="6">ATCC 700032 / DSM 10660 / SES-3</strain>
    </source>
</reference>
<dbReference type="Proteomes" id="UP000006176">
    <property type="component" value="Chromosome"/>
</dbReference>
<dbReference type="InterPro" id="IPR009057">
    <property type="entry name" value="Homeodomain-like_sf"/>
</dbReference>
<dbReference type="PATRIC" id="fig|760154.4.peg.1536"/>
<dbReference type="Pfam" id="PF12833">
    <property type="entry name" value="HTH_18"/>
    <property type="match status" value="1"/>
</dbReference>
<keyword evidence="3" id="KW-0804">Transcription</keyword>
<feature type="domain" description="HTH araC/xylS-type" evidence="4">
    <location>
        <begin position="230"/>
        <end position="327"/>
    </location>
</feature>
<accession>I3XXZ6</accession>
<dbReference type="InterPro" id="IPR053142">
    <property type="entry name" value="PchR_regulatory_protein"/>
</dbReference>
<evidence type="ECO:0000256" key="3">
    <source>
        <dbReference type="ARBA" id="ARBA00023163"/>
    </source>
</evidence>
<dbReference type="Gene3D" id="1.10.10.60">
    <property type="entry name" value="Homeodomain-like"/>
    <property type="match status" value="2"/>
</dbReference>
<dbReference type="PRINTS" id="PR00032">
    <property type="entry name" value="HTHARAC"/>
</dbReference>
<keyword evidence="1" id="KW-0805">Transcription regulation</keyword>
<sequence length="329" mass="37894">MVSESAVLHLNSFELLQIIKTVKNPFSRENFMAKVKPNFGEGSFVWYNLGNGIASYTYAYELLHDTVATLSSDVSGAVLVFNLGDDFTHEYKNGTKYVIKKNSFFIGFSSRAFEMHIRMLKNKSYKTVNIGIKEELLLRLIANYGDIYTKMVNDTLLNGYAILEGGEIDGMQMEILKLFPLHEMDEDLLNVLKLEGHIMHLVHDTIVRIMRTMHKMGDLNLDIAKINSLERARNIIYNEYDKALSIKQIAYRSAINECYLKKDFKAYYGMTVYEMLQTQRLEMAKKLLKDDASVREVSSKVGYKHAGHFSKLFTERFGISPSVYRKRFS</sequence>
<evidence type="ECO:0000259" key="4">
    <source>
        <dbReference type="PROSITE" id="PS01124"/>
    </source>
</evidence>
<dbReference type="InterPro" id="IPR018060">
    <property type="entry name" value="HTH_AraC"/>
</dbReference>
<dbReference type="SUPFAM" id="SSF46689">
    <property type="entry name" value="Homeodomain-like"/>
    <property type="match status" value="2"/>
</dbReference>
<dbReference type="HOGENOM" id="CLU_052345_4_3_7"/>
<dbReference type="PROSITE" id="PS01124">
    <property type="entry name" value="HTH_ARAC_FAMILY_2"/>
    <property type="match status" value="1"/>
</dbReference>
<dbReference type="GO" id="GO:0043565">
    <property type="term" value="F:sequence-specific DNA binding"/>
    <property type="evidence" value="ECO:0007669"/>
    <property type="project" value="InterPro"/>
</dbReference>
<dbReference type="eggNOG" id="COG2207">
    <property type="taxonomic scope" value="Bacteria"/>
</dbReference>
<evidence type="ECO:0000313" key="5">
    <source>
        <dbReference type="EMBL" id="AFL68820.1"/>
    </source>
</evidence>
<keyword evidence="2 5" id="KW-0238">DNA-binding</keyword>
<evidence type="ECO:0000256" key="2">
    <source>
        <dbReference type="ARBA" id="ARBA00023125"/>
    </source>
</evidence>
<dbReference type="KEGG" id="sba:Sulba_1532"/>
<dbReference type="SMART" id="SM00342">
    <property type="entry name" value="HTH_ARAC"/>
    <property type="match status" value="1"/>
</dbReference>
<gene>
    <name evidence="5" type="ordered locus">Sulba_1532</name>
</gene>
<dbReference type="PANTHER" id="PTHR47893:SF1">
    <property type="entry name" value="REGULATORY PROTEIN PCHR"/>
    <property type="match status" value="1"/>
</dbReference>
<dbReference type="EMBL" id="CP003333">
    <property type="protein sequence ID" value="AFL68820.1"/>
    <property type="molecule type" value="Genomic_DNA"/>
</dbReference>
<dbReference type="GO" id="GO:0003700">
    <property type="term" value="F:DNA-binding transcription factor activity"/>
    <property type="evidence" value="ECO:0007669"/>
    <property type="project" value="InterPro"/>
</dbReference>
<dbReference type="STRING" id="760154.Sulba_1532"/>
<dbReference type="InterPro" id="IPR020449">
    <property type="entry name" value="Tscrpt_reg_AraC-type_HTH"/>
</dbReference>
<proteinExistence type="predicted"/>
<dbReference type="InterPro" id="IPR018062">
    <property type="entry name" value="HTH_AraC-typ_CS"/>
</dbReference>
<dbReference type="OrthoDB" id="5346562at2"/>
<organism evidence="5 6">
    <name type="scientific">Sulfurospirillum barnesii (strain ATCC 700032 / DSM 10660 / SES-3)</name>
    <dbReference type="NCBI Taxonomy" id="760154"/>
    <lineage>
        <taxon>Bacteria</taxon>
        <taxon>Pseudomonadati</taxon>
        <taxon>Campylobacterota</taxon>
        <taxon>Epsilonproteobacteria</taxon>
        <taxon>Campylobacterales</taxon>
        <taxon>Sulfurospirillaceae</taxon>
        <taxon>Sulfurospirillum</taxon>
    </lineage>
</organism>
<dbReference type="PROSITE" id="PS00041">
    <property type="entry name" value="HTH_ARAC_FAMILY_1"/>
    <property type="match status" value="1"/>
</dbReference>
<protein>
    <submittedName>
        <fullName evidence="5">DNA-binding domain-containing protein, AraC-type</fullName>
    </submittedName>
</protein>
<dbReference type="PANTHER" id="PTHR47893">
    <property type="entry name" value="REGULATORY PROTEIN PCHR"/>
    <property type="match status" value="1"/>
</dbReference>
<dbReference type="AlphaFoldDB" id="I3XXZ6"/>
<evidence type="ECO:0000313" key="6">
    <source>
        <dbReference type="Proteomes" id="UP000006176"/>
    </source>
</evidence>
<name>I3XXZ6_SULBS</name>
<evidence type="ECO:0000256" key="1">
    <source>
        <dbReference type="ARBA" id="ARBA00023015"/>
    </source>
</evidence>